<evidence type="ECO:0000259" key="5">
    <source>
        <dbReference type="Pfam" id="PF05426"/>
    </source>
</evidence>
<feature type="transmembrane region" description="Helical" evidence="4">
    <location>
        <begin position="44"/>
        <end position="63"/>
    </location>
</feature>
<reference evidence="6" key="1">
    <citation type="journal article" date="2020" name="Fungal Divers.">
        <title>Resolving the Mortierellaceae phylogeny through synthesis of multi-gene phylogenetics and phylogenomics.</title>
        <authorList>
            <person name="Vandepol N."/>
            <person name="Liber J."/>
            <person name="Desiro A."/>
            <person name="Na H."/>
            <person name="Kennedy M."/>
            <person name="Barry K."/>
            <person name="Grigoriev I.V."/>
            <person name="Miller A.N."/>
            <person name="O'Donnell K."/>
            <person name="Stajich J.E."/>
            <person name="Bonito G."/>
        </authorList>
    </citation>
    <scope>NUCLEOTIDE SEQUENCE</scope>
    <source>
        <strain evidence="6">CK1249</strain>
    </source>
</reference>
<dbReference type="Proteomes" id="UP000738359">
    <property type="component" value="Unassembled WGS sequence"/>
</dbReference>
<keyword evidence="2" id="KW-0456">Lyase</keyword>
<evidence type="ECO:0000256" key="2">
    <source>
        <dbReference type="ARBA" id="ARBA00023239"/>
    </source>
</evidence>
<dbReference type="InterPro" id="IPR008929">
    <property type="entry name" value="Chondroitin_lyas"/>
</dbReference>
<protein>
    <recommendedName>
        <fullName evidence="5">Alginate lyase domain-containing protein</fullName>
    </recommendedName>
</protein>
<name>A0A9P6M3P4_MORAP</name>
<evidence type="ECO:0000313" key="6">
    <source>
        <dbReference type="EMBL" id="KAF9965200.1"/>
    </source>
</evidence>
<gene>
    <name evidence="6" type="ORF">BGZ70_005242</name>
</gene>
<proteinExistence type="predicted"/>
<dbReference type="Pfam" id="PF05426">
    <property type="entry name" value="Alginate_lyase"/>
    <property type="match status" value="1"/>
</dbReference>
<keyword evidence="4" id="KW-0472">Membrane</keyword>
<dbReference type="InterPro" id="IPR008397">
    <property type="entry name" value="Alginate_lyase_dom"/>
</dbReference>
<organism evidence="6 7">
    <name type="scientific">Mortierella alpina</name>
    <name type="common">Oleaginous fungus</name>
    <name type="synonym">Mortierella renispora</name>
    <dbReference type="NCBI Taxonomy" id="64518"/>
    <lineage>
        <taxon>Eukaryota</taxon>
        <taxon>Fungi</taxon>
        <taxon>Fungi incertae sedis</taxon>
        <taxon>Mucoromycota</taxon>
        <taxon>Mortierellomycotina</taxon>
        <taxon>Mortierellomycetes</taxon>
        <taxon>Mortierellales</taxon>
        <taxon>Mortierellaceae</taxon>
        <taxon>Mortierella</taxon>
    </lineage>
</organism>
<dbReference type="Gene3D" id="1.50.10.100">
    <property type="entry name" value="Chondroitin AC/alginate lyase"/>
    <property type="match status" value="1"/>
</dbReference>
<dbReference type="SUPFAM" id="SSF48230">
    <property type="entry name" value="Chondroitin AC/alginate lyase"/>
    <property type="match status" value="1"/>
</dbReference>
<feature type="domain" description="Alginate lyase" evidence="5">
    <location>
        <begin position="233"/>
        <end position="510"/>
    </location>
</feature>
<keyword evidence="4" id="KW-1133">Transmembrane helix</keyword>
<keyword evidence="4" id="KW-0812">Transmembrane</keyword>
<dbReference type="GO" id="GO:0016829">
    <property type="term" value="F:lyase activity"/>
    <property type="evidence" value="ECO:0007669"/>
    <property type="project" value="UniProtKB-KW"/>
</dbReference>
<evidence type="ECO:0000313" key="7">
    <source>
        <dbReference type="Proteomes" id="UP000738359"/>
    </source>
</evidence>
<dbReference type="AlphaFoldDB" id="A0A9P6M3P4"/>
<dbReference type="OrthoDB" id="63533at2759"/>
<dbReference type="GO" id="GO:0042597">
    <property type="term" value="C:periplasmic space"/>
    <property type="evidence" value="ECO:0007669"/>
    <property type="project" value="InterPro"/>
</dbReference>
<evidence type="ECO:0000256" key="1">
    <source>
        <dbReference type="ARBA" id="ARBA00022729"/>
    </source>
</evidence>
<evidence type="ECO:0000256" key="4">
    <source>
        <dbReference type="SAM" id="Phobius"/>
    </source>
</evidence>
<dbReference type="EMBL" id="JAAAHY010000278">
    <property type="protein sequence ID" value="KAF9965200.1"/>
    <property type="molecule type" value="Genomic_DNA"/>
</dbReference>
<keyword evidence="1" id="KW-0732">Signal</keyword>
<evidence type="ECO:0000256" key="3">
    <source>
        <dbReference type="SAM" id="MobiDB-lite"/>
    </source>
</evidence>
<accession>A0A9P6M3P4</accession>
<feature type="region of interest" description="Disordered" evidence="3">
    <location>
        <begin position="134"/>
        <end position="181"/>
    </location>
</feature>
<keyword evidence="7" id="KW-1185">Reference proteome</keyword>
<sequence>MMRPNSVSVLPSHAAPQFKDKPLGGSGSPRSPGALFGRLTLRRAILATGGLLFVYIVLSTAFGPGVGKDGAGYPVVKHKERNPYDEIPNPIPDSSGHQAGAEEVVPIEQYRPHQVPPVQIEPADVMNKAVVEDIPNEGSDPEADQERVAGSGSGTGGAGLMVDDEGNVAPGTEPNEELESEEDKVVAATHLARKASGVSYAQMLSSTRRERDYAIALIIREANLAVRSTDVYSVTNKNQTAPSNDIHDYLSLSKYYWPNKSRPNGLPYRRIDGHVNPEIETVRDYRLLRTMIREVHMMGMAYHFTGRKEYADKCAMRLKEWFLDEATYMNPNINYGSLRKGEKLGARTGVLDMFTIFRVFDALHYLKQEPSWPKDLVPRLQEWFTRYVKWLETSTLAKVERKGNNNHGTYFDVQIIAIYLFLGRVEDARDIARQALHVRIDQQVTAKGEQPEELERKTSWYYSVFNLQALMTLARWGDDLGVDMWFYEGPQGQSIKKAVDFMLPYALADGVGWPVENLKGFDMTDYLKCLQIAWHIYGDDKYLHAIDKLEPKVQRDMDEGKIKTISTFMCDMSTLLEATTRGGQGLIWHWCLT</sequence>
<comment type="caution">
    <text evidence="6">The sequence shown here is derived from an EMBL/GenBank/DDBJ whole genome shotgun (WGS) entry which is preliminary data.</text>
</comment>
<feature type="region of interest" description="Disordered" evidence="3">
    <location>
        <begin position="1"/>
        <end position="29"/>
    </location>
</feature>